<keyword evidence="2" id="KW-1185">Reference proteome</keyword>
<dbReference type="GeneID" id="66078702"/>
<dbReference type="OrthoDB" id="360653at2759"/>
<dbReference type="Proteomes" id="UP001049176">
    <property type="component" value="Chromosome 6"/>
</dbReference>
<accession>A0A9P7UQN1</accession>
<gene>
    <name evidence="1" type="ORF">E1B28_009626</name>
</gene>
<dbReference type="EMBL" id="CM032186">
    <property type="protein sequence ID" value="KAG7090513.1"/>
    <property type="molecule type" value="Genomic_DNA"/>
</dbReference>
<protein>
    <submittedName>
        <fullName evidence="1">Uncharacterized protein</fullName>
    </submittedName>
</protein>
<dbReference type="AlphaFoldDB" id="A0A9P7UQN1"/>
<dbReference type="KEGG" id="more:E1B28_009626"/>
<sequence>MYPSILKALLRLPVRTIASDALEALLSTLSSIFKYVVTPSTSPDNLHLTWLCLRKTLPKCLPEIQRTMAEVWGSVLRKVKASLRENVVLMIAEDLGDIEDAAAWCFVSACMSVSQMLHRVTPSLMSPLLTYYLSGGEDVVSLYTLLRRVLTAFIHRVKGADQFTAITDIVLKEFANAPSHDSERLRRHRVGS</sequence>
<dbReference type="RefSeq" id="XP_043006983.1">
    <property type="nucleotide sequence ID" value="XM_043154528.1"/>
</dbReference>
<evidence type="ECO:0000313" key="2">
    <source>
        <dbReference type="Proteomes" id="UP001049176"/>
    </source>
</evidence>
<proteinExistence type="predicted"/>
<name>A0A9P7UQN1_9AGAR</name>
<comment type="caution">
    <text evidence="1">The sequence shown here is derived from an EMBL/GenBank/DDBJ whole genome shotgun (WGS) entry which is preliminary data.</text>
</comment>
<organism evidence="1 2">
    <name type="scientific">Marasmius oreades</name>
    <name type="common">fairy-ring Marasmius</name>
    <dbReference type="NCBI Taxonomy" id="181124"/>
    <lineage>
        <taxon>Eukaryota</taxon>
        <taxon>Fungi</taxon>
        <taxon>Dikarya</taxon>
        <taxon>Basidiomycota</taxon>
        <taxon>Agaricomycotina</taxon>
        <taxon>Agaricomycetes</taxon>
        <taxon>Agaricomycetidae</taxon>
        <taxon>Agaricales</taxon>
        <taxon>Marasmiineae</taxon>
        <taxon>Marasmiaceae</taxon>
        <taxon>Marasmius</taxon>
    </lineage>
</organism>
<reference evidence="1" key="1">
    <citation type="journal article" date="2021" name="Genome Biol. Evol.">
        <title>The assembled and annotated genome of the fairy-ring fungus Marasmius oreades.</title>
        <authorList>
            <person name="Hiltunen M."/>
            <person name="Ament-Velasquez S.L."/>
            <person name="Johannesson H."/>
        </authorList>
    </citation>
    <scope>NUCLEOTIDE SEQUENCE</scope>
    <source>
        <strain evidence="1">03SP1</strain>
    </source>
</reference>
<evidence type="ECO:0000313" key="1">
    <source>
        <dbReference type="EMBL" id="KAG7090513.1"/>
    </source>
</evidence>